<accession>A0ABP4AFC7</accession>
<keyword evidence="2" id="KW-1185">Reference proteome</keyword>
<gene>
    <name evidence="1" type="ORF">GCM10009560_42730</name>
</gene>
<dbReference type="Proteomes" id="UP001501578">
    <property type="component" value="Unassembled WGS sequence"/>
</dbReference>
<evidence type="ECO:0008006" key="3">
    <source>
        <dbReference type="Google" id="ProtNLM"/>
    </source>
</evidence>
<reference evidence="2" key="1">
    <citation type="journal article" date="2019" name="Int. J. Syst. Evol. Microbiol.">
        <title>The Global Catalogue of Microorganisms (GCM) 10K type strain sequencing project: providing services to taxonomists for standard genome sequencing and annotation.</title>
        <authorList>
            <consortium name="The Broad Institute Genomics Platform"/>
            <consortium name="The Broad Institute Genome Sequencing Center for Infectious Disease"/>
            <person name="Wu L."/>
            <person name="Ma J."/>
        </authorList>
    </citation>
    <scope>NUCLEOTIDE SEQUENCE [LARGE SCALE GENOMIC DNA]</scope>
    <source>
        <strain evidence="2">JCM 11136</strain>
    </source>
</reference>
<evidence type="ECO:0000313" key="1">
    <source>
        <dbReference type="EMBL" id="GAA0934994.1"/>
    </source>
</evidence>
<dbReference type="EMBL" id="BAAAHQ010000023">
    <property type="protein sequence ID" value="GAA0934994.1"/>
    <property type="molecule type" value="Genomic_DNA"/>
</dbReference>
<dbReference type="RefSeq" id="WP_343951697.1">
    <property type="nucleotide sequence ID" value="NZ_BAAAHQ010000023.1"/>
</dbReference>
<organism evidence="1 2">
    <name type="scientific">Nonomuraea longicatena</name>
    <dbReference type="NCBI Taxonomy" id="83682"/>
    <lineage>
        <taxon>Bacteria</taxon>
        <taxon>Bacillati</taxon>
        <taxon>Actinomycetota</taxon>
        <taxon>Actinomycetes</taxon>
        <taxon>Streptosporangiales</taxon>
        <taxon>Streptosporangiaceae</taxon>
        <taxon>Nonomuraea</taxon>
    </lineage>
</organism>
<evidence type="ECO:0000313" key="2">
    <source>
        <dbReference type="Proteomes" id="UP001501578"/>
    </source>
</evidence>
<protein>
    <recommendedName>
        <fullName evidence="3">Holin</fullName>
    </recommendedName>
</protein>
<proteinExistence type="predicted"/>
<comment type="caution">
    <text evidence="1">The sequence shown here is derived from an EMBL/GenBank/DDBJ whole genome shotgun (WGS) entry which is preliminary data.</text>
</comment>
<sequence>MLQFYVAFLTFIVVGGWVDANPDLADEVSVWTGGGVWPAALGAWIAIGKAFDKLYPPPDGEDSPLSD</sequence>
<name>A0ABP4AFC7_9ACTN</name>